<dbReference type="InterPro" id="IPR006094">
    <property type="entry name" value="Oxid_FAD_bind_N"/>
</dbReference>
<dbReference type="OrthoDB" id="1489106at2"/>
<dbReference type="InterPro" id="IPR015213">
    <property type="entry name" value="Cholesterol_OX_subst-bd"/>
</dbReference>
<evidence type="ECO:0000313" key="5">
    <source>
        <dbReference type="EMBL" id="SDZ45717.1"/>
    </source>
</evidence>
<dbReference type="Pfam" id="PF09129">
    <property type="entry name" value="Chol_subst-bind"/>
    <property type="match status" value="1"/>
</dbReference>
<dbReference type="Gene3D" id="1.10.45.10">
    <property type="entry name" value="Vanillyl-alcohol Oxidase, Chain A, domain 4"/>
    <property type="match status" value="1"/>
</dbReference>
<gene>
    <name evidence="5" type="ORF">SAMN05444365_11841</name>
</gene>
<evidence type="ECO:0000259" key="4">
    <source>
        <dbReference type="PROSITE" id="PS51387"/>
    </source>
</evidence>
<dbReference type="PANTHER" id="PTHR43762:SF1">
    <property type="entry name" value="D-ARABINONO-1,4-LACTONE OXIDASE"/>
    <property type="match status" value="1"/>
</dbReference>
<dbReference type="STRING" id="405436.SAMN05444365_11841"/>
<name>A0A1H3T718_9ACTN</name>
<dbReference type="InterPro" id="IPR036318">
    <property type="entry name" value="FAD-bd_PCMH-like_sf"/>
</dbReference>
<dbReference type="RefSeq" id="WP_091562902.1">
    <property type="nucleotide sequence ID" value="NZ_FNPH01000018.1"/>
</dbReference>
<dbReference type="InterPro" id="IPR016169">
    <property type="entry name" value="FAD-bd_PCMH_sub2"/>
</dbReference>
<keyword evidence="2" id="KW-0274">FAD</keyword>
<keyword evidence="1" id="KW-0285">Flavoprotein</keyword>
<reference evidence="6" key="1">
    <citation type="submission" date="2016-10" db="EMBL/GenBank/DDBJ databases">
        <authorList>
            <person name="Varghese N."/>
            <person name="Submissions S."/>
        </authorList>
    </citation>
    <scope>NUCLEOTIDE SEQUENCE [LARGE SCALE GENOMIC DNA]</scope>
    <source>
        <strain evidence="6">DSM 45245</strain>
    </source>
</reference>
<dbReference type="PROSITE" id="PS51387">
    <property type="entry name" value="FAD_PCMH"/>
    <property type="match status" value="1"/>
</dbReference>
<sequence>MRDEYGPVSRRRLLAGAGAIGLLWTPVGAVGVDHADPGCPVPPGFPGTVPLLRRVYENWSGETRVDPVWTCVPATPADVVTVANWARAHGYTLRAQGYRHGWSPLTVTPATSCASRVVLVDTTRHLTAMSMAPGDAPAVRVQSGAALEALLEYLGTAGYGVTATPAPGDLSVGGALAIGAHGTAVPAAGERRLRGATYGSLSNLVVSCTAVVWDAERDGYTLRTFHRSEPEAAAFLVQLGRAFLTEVTLRVAPDRPLRCLSRVDIPAAELFAPPGAPGRTVERFLDDSGRVEVIWFAFTDKPWLKIWSVNPVRPATSRPVTGPYNYPFSDNVPEPVAELAGRIVAGEHYLAPLLGQAQYAATAAGLTATVSADIWGASRNVLLYIRPTTLRVHANGYAVLCRRADVQRVVHGFTRFYGELLAGYAARGRYPVNGSVEIRVTGLDEPGDVAVAGAAPAALSAVRPRDDRPEWDVAVWLDVLTLPGTPDAAAFYAELEAFIFGTYDGSWAAARVEWSKGWAYGPAGAWSDPTVLDETVRASFPSGGAGSFSAAAATLARFDPHRVFTNPFLDRLLD</sequence>
<dbReference type="GO" id="GO:0016899">
    <property type="term" value="F:oxidoreductase activity, acting on the CH-OH group of donors, oxygen as acceptor"/>
    <property type="evidence" value="ECO:0007669"/>
    <property type="project" value="InterPro"/>
</dbReference>
<dbReference type="Gene3D" id="3.30.43.10">
    <property type="entry name" value="Uridine Diphospho-n-acetylenolpyruvylglucosamine Reductase, domain 2"/>
    <property type="match status" value="1"/>
</dbReference>
<feature type="domain" description="FAD-binding PCMH-type" evidence="4">
    <location>
        <begin position="62"/>
        <end position="254"/>
    </location>
</feature>
<keyword evidence="6" id="KW-1185">Reference proteome</keyword>
<dbReference type="InterPro" id="IPR016167">
    <property type="entry name" value="FAD-bd_PCMH_sub1"/>
</dbReference>
<dbReference type="InterPro" id="IPR016166">
    <property type="entry name" value="FAD-bd_PCMH"/>
</dbReference>
<dbReference type="InterPro" id="IPR016170">
    <property type="entry name" value="Cytok_DH_C_sf"/>
</dbReference>
<organism evidence="5 6">
    <name type="scientific">Micromonospora pattaloongensis</name>
    <dbReference type="NCBI Taxonomy" id="405436"/>
    <lineage>
        <taxon>Bacteria</taxon>
        <taxon>Bacillati</taxon>
        <taxon>Actinomycetota</taxon>
        <taxon>Actinomycetes</taxon>
        <taxon>Micromonosporales</taxon>
        <taxon>Micromonosporaceae</taxon>
        <taxon>Micromonospora</taxon>
    </lineage>
</organism>
<dbReference type="PANTHER" id="PTHR43762">
    <property type="entry name" value="L-GULONOLACTONE OXIDASE"/>
    <property type="match status" value="1"/>
</dbReference>
<protein>
    <submittedName>
        <fullName evidence="5">FAD binding domain-containing protein</fullName>
    </submittedName>
</protein>
<evidence type="ECO:0000256" key="1">
    <source>
        <dbReference type="ARBA" id="ARBA00022630"/>
    </source>
</evidence>
<dbReference type="AlphaFoldDB" id="A0A1H3T718"/>
<evidence type="ECO:0000256" key="2">
    <source>
        <dbReference type="ARBA" id="ARBA00022827"/>
    </source>
</evidence>
<evidence type="ECO:0000313" key="6">
    <source>
        <dbReference type="Proteomes" id="UP000242415"/>
    </source>
</evidence>
<proteinExistence type="predicted"/>
<keyword evidence="3" id="KW-0560">Oxidoreductase</keyword>
<dbReference type="InterPro" id="IPR016164">
    <property type="entry name" value="FAD-linked_Oxase-like_C"/>
</dbReference>
<accession>A0A1H3T718</accession>
<dbReference type="Gene3D" id="3.40.462.10">
    <property type="entry name" value="FAD-linked oxidases, C-terminal domain"/>
    <property type="match status" value="1"/>
</dbReference>
<dbReference type="Proteomes" id="UP000242415">
    <property type="component" value="Unassembled WGS sequence"/>
</dbReference>
<dbReference type="EMBL" id="FNPH01000018">
    <property type="protein sequence ID" value="SDZ45717.1"/>
    <property type="molecule type" value="Genomic_DNA"/>
</dbReference>
<dbReference type="InterPro" id="IPR010031">
    <property type="entry name" value="FAD_lactone_oxidase-like"/>
</dbReference>
<dbReference type="InterPro" id="IPR016171">
    <property type="entry name" value="Vanillyl_alc_oxidase_C-sub2"/>
</dbReference>
<dbReference type="Gene3D" id="3.30.465.10">
    <property type="match status" value="1"/>
</dbReference>
<evidence type="ECO:0000256" key="3">
    <source>
        <dbReference type="ARBA" id="ARBA00023002"/>
    </source>
</evidence>
<dbReference type="SUPFAM" id="SSF56176">
    <property type="entry name" value="FAD-binding/transporter-associated domain-like"/>
    <property type="match status" value="1"/>
</dbReference>
<dbReference type="Pfam" id="PF01565">
    <property type="entry name" value="FAD_binding_4"/>
    <property type="match status" value="1"/>
</dbReference>
<dbReference type="GO" id="GO:0071949">
    <property type="term" value="F:FAD binding"/>
    <property type="evidence" value="ECO:0007669"/>
    <property type="project" value="InterPro"/>
</dbReference>
<dbReference type="SUPFAM" id="SSF55103">
    <property type="entry name" value="FAD-linked oxidases, C-terminal domain"/>
    <property type="match status" value="1"/>
</dbReference>